<evidence type="ECO:0000313" key="1">
    <source>
        <dbReference type="Proteomes" id="UP000887565"/>
    </source>
</evidence>
<accession>A0A915ID30</accession>
<organism evidence="1 2">
    <name type="scientific">Romanomermis culicivorax</name>
    <name type="common">Nematode worm</name>
    <dbReference type="NCBI Taxonomy" id="13658"/>
    <lineage>
        <taxon>Eukaryota</taxon>
        <taxon>Metazoa</taxon>
        <taxon>Ecdysozoa</taxon>
        <taxon>Nematoda</taxon>
        <taxon>Enoplea</taxon>
        <taxon>Dorylaimia</taxon>
        <taxon>Mermithida</taxon>
        <taxon>Mermithoidea</taxon>
        <taxon>Mermithidae</taxon>
        <taxon>Romanomermis</taxon>
    </lineage>
</organism>
<protein>
    <submittedName>
        <fullName evidence="2">Uncharacterized protein</fullName>
    </submittedName>
</protein>
<name>A0A915ID30_ROMCU</name>
<reference evidence="2" key="1">
    <citation type="submission" date="2022-11" db="UniProtKB">
        <authorList>
            <consortium name="WormBaseParasite"/>
        </authorList>
    </citation>
    <scope>IDENTIFICATION</scope>
</reference>
<dbReference type="WBParaSite" id="nRc.2.0.1.t11802-RA">
    <property type="protein sequence ID" value="nRc.2.0.1.t11802-RA"/>
    <property type="gene ID" value="nRc.2.0.1.g11802"/>
</dbReference>
<evidence type="ECO:0000313" key="2">
    <source>
        <dbReference type="WBParaSite" id="nRc.2.0.1.t11802-RA"/>
    </source>
</evidence>
<dbReference type="Proteomes" id="UP000887565">
    <property type="component" value="Unplaced"/>
</dbReference>
<dbReference type="AlphaFoldDB" id="A0A915ID30"/>
<keyword evidence="1" id="KW-1185">Reference proteome</keyword>
<sequence>MERWCMTPYQGCSNKAWAHLIAAHLSCNLPVQIKANRNITTLDWVDKRKISKSKLGGKPPCKDDLKNIKPKVRDIEFEDEDPKTQVLQKQ</sequence>
<proteinExistence type="predicted"/>